<protein>
    <recommendedName>
        <fullName evidence="4">SHSP domain-containing protein</fullName>
    </recommendedName>
</protein>
<organism evidence="5 7">
    <name type="scientific">Calicophoron daubneyi</name>
    <name type="common">Rumen fluke</name>
    <name type="synonym">Paramphistomum daubneyi</name>
    <dbReference type="NCBI Taxonomy" id="300641"/>
    <lineage>
        <taxon>Eukaryota</taxon>
        <taxon>Metazoa</taxon>
        <taxon>Spiralia</taxon>
        <taxon>Lophotrochozoa</taxon>
        <taxon>Platyhelminthes</taxon>
        <taxon>Trematoda</taxon>
        <taxon>Digenea</taxon>
        <taxon>Plagiorchiida</taxon>
        <taxon>Pronocephalata</taxon>
        <taxon>Paramphistomoidea</taxon>
        <taxon>Paramphistomidae</taxon>
        <taxon>Calicophoron</taxon>
    </lineage>
</organism>
<dbReference type="CDD" id="cd06526">
    <property type="entry name" value="metazoan_ACD"/>
    <property type="match status" value="2"/>
</dbReference>
<dbReference type="Gene3D" id="2.60.40.790">
    <property type="match status" value="2"/>
</dbReference>
<dbReference type="GO" id="GO:0005737">
    <property type="term" value="C:cytoplasm"/>
    <property type="evidence" value="ECO:0007669"/>
    <property type="project" value="TreeGrafter"/>
</dbReference>
<dbReference type="GO" id="GO:0042026">
    <property type="term" value="P:protein refolding"/>
    <property type="evidence" value="ECO:0007669"/>
    <property type="project" value="TreeGrafter"/>
</dbReference>
<dbReference type="PANTHER" id="PTHR45640:SF26">
    <property type="entry name" value="RE23625P"/>
    <property type="match status" value="1"/>
</dbReference>
<dbReference type="GO" id="GO:0005634">
    <property type="term" value="C:nucleus"/>
    <property type="evidence" value="ECO:0007669"/>
    <property type="project" value="TreeGrafter"/>
</dbReference>
<dbReference type="EMBL" id="CAXLJL010000136">
    <property type="protein sequence ID" value="CAL5132801.1"/>
    <property type="molecule type" value="Genomic_DNA"/>
</dbReference>
<evidence type="ECO:0000256" key="3">
    <source>
        <dbReference type="SAM" id="MobiDB-lite"/>
    </source>
</evidence>
<evidence type="ECO:0000256" key="1">
    <source>
        <dbReference type="PROSITE-ProRule" id="PRU00285"/>
    </source>
</evidence>
<reference evidence="5" key="1">
    <citation type="submission" date="2024-06" db="EMBL/GenBank/DDBJ databases">
        <authorList>
            <person name="Liu X."/>
            <person name="Lenzi L."/>
            <person name="Haldenby T S."/>
            <person name="Uol C."/>
        </authorList>
    </citation>
    <scope>NUCLEOTIDE SEQUENCE</scope>
</reference>
<evidence type="ECO:0000259" key="4">
    <source>
        <dbReference type="PROSITE" id="PS01031"/>
    </source>
</evidence>
<comment type="similarity">
    <text evidence="1 2">Belongs to the small heat shock protein (HSP20) family.</text>
</comment>
<evidence type="ECO:0000313" key="7">
    <source>
        <dbReference type="Proteomes" id="UP001497525"/>
    </source>
</evidence>
<feature type="domain" description="SHSP" evidence="4">
    <location>
        <begin position="277"/>
        <end position="378"/>
    </location>
</feature>
<proteinExistence type="inferred from homology"/>
<dbReference type="Proteomes" id="UP001497525">
    <property type="component" value="Unassembled WGS sequence"/>
</dbReference>
<comment type="caution">
    <text evidence="5">The sequence shown here is derived from an EMBL/GenBank/DDBJ whole genome shotgun (WGS) entry which is preliminary data.</text>
</comment>
<accession>A0AAV2T6P5</accession>
<evidence type="ECO:0000256" key="2">
    <source>
        <dbReference type="RuleBase" id="RU003616"/>
    </source>
</evidence>
<dbReference type="SUPFAM" id="SSF49764">
    <property type="entry name" value="HSP20-like chaperones"/>
    <property type="match status" value="2"/>
</dbReference>
<feature type="compositionally biased region" description="Basic and acidic residues" evidence="3">
    <location>
        <begin position="17"/>
        <end position="41"/>
    </location>
</feature>
<feature type="region of interest" description="Disordered" evidence="3">
    <location>
        <begin position="1"/>
        <end position="52"/>
    </location>
</feature>
<dbReference type="EMBL" id="CAXLJL010000136">
    <property type="protein sequence ID" value="CAL5132800.1"/>
    <property type="molecule type" value="Genomic_DNA"/>
</dbReference>
<dbReference type="GO" id="GO:0009408">
    <property type="term" value="P:response to heat"/>
    <property type="evidence" value="ECO:0007669"/>
    <property type="project" value="TreeGrafter"/>
</dbReference>
<dbReference type="PANTHER" id="PTHR45640">
    <property type="entry name" value="HEAT SHOCK PROTEIN HSP-12.2-RELATED"/>
    <property type="match status" value="1"/>
</dbReference>
<evidence type="ECO:0000313" key="5">
    <source>
        <dbReference type="EMBL" id="CAL5132800.1"/>
    </source>
</evidence>
<evidence type="ECO:0000313" key="6">
    <source>
        <dbReference type="EMBL" id="CAL5132801.1"/>
    </source>
</evidence>
<sequence length="378" mass="43081">MVEHKDVREVPVIPDTRTTEQHRREKVSHLEKTFGGKDKGAQKSPAPTGQQLSNIQADWWSDVNRWIRDAQRWWYDDMQRMKNSILALAPADEYDLDPTHMFGPMGIFGPGEDLSAVMRKMSRQMQALQQMADQEMVPVGERHAIVPEQSRMLDFLKDIYELGDDGKVHFKAQFNVDGFKPDEVKVTASKNRLNVMARSQKKTATSEHKRELCRTIYLPPSVDQEHLQCHFMHDGVLTVEAPLKGPDYNRLTFDKEHHLGIRPVGTGHEQSQDKSIVLKPTGHMGASVLQDGEHKKLHVEFPVEKGFDAKNICVHPESNEIVVTGNQESIEGEGMNKSIHRKEFRRSYTIPETVDPLSIHAQLVDNILVIEAPLIHTK</sequence>
<dbReference type="Pfam" id="PF00011">
    <property type="entry name" value="HSP20"/>
    <property type="match status" value="2"/>
</dbReference>
<gene>
    <name evidence="5" type="ORF">CDAUBV1_LOCUS5638</name>
    <name evidence="6" type="ORF">CDAUBV1_LOCUS5639</name>
</gene>
<dbReference type="InterPro" id="IPR008978">
    <property type="entry name" value="HSP20-like_chaperone"/>
</dbReference>
<dbReference type="GO" id="GO:0051082">
    <property type="term" value="F:unfolded protein binding"/>
    <property type="evidence" value="ECO:0007669"/>
    <property type="project" value="TreeGrafter"/>
</dbReference>
<dbReference type="PROSITE" id="PS01031">
    <property type="entry name" value="SHSP"/>
    <property type="match status" value="2"/>
</dbReference>
<dbReference type="AlphaFoldDB" id="A0AAV2T6P5"/>
<dbReference type="InterPro" id="IPR002068">
    <property type="entry name" value="A-crystallin/Hsp20_dom"/>
</dbReference>
<feature type="domain" description="SHSP" evidence="4">
    <location>
        <begin position="150"/>
        <end position="262"/>
    </location>
</feature>
<name>A0AAV2T6P5_CALDB</name>
<dbReference type="InterPro" id="IPR001436">
    <property type="entry name" value="Alpha-crystallin/sHSP_animal"/>
</dbReference>